<keyword evidence="2" id="KW-1185">Reference proteome</keyword>
<protein>
    <submittedName>
        <fullName evidence="1">Glycosidase CRH2</fullName>
    </submittedName>
</protein>
<name>A0ACC2T922_9FUNG</name>
<dbReference type="Proteomes" id="UP001165960">
    <property type="component" value="Unassembled WGS sequence"/>
</dbReference>
<comment type="caution">
    <text evidence="1">The sequence shown here is derived from an EMBL/GenBank/DDBJ whole genome shotgun (WGS) entry which is preliminary data.</text>
</comment>
<accession>A0ACC2T922</accession>
<evidence type="ECO:0000313" key="2">
    <source>
        <dbReference type="Proteomes" id="UP001165960"/>
    </source>
</evidence>
<keyword evidence="1" id="KW-0326">Glycosidase</keyword>
<proteinExistence type="predicted"/>
<gene>
    <name evidence="1" type="primary">UTR2_9</name>
    <name evidence="1" type="ORF">DSO57_1001285</name>
</gene>
<organism evidence="1 2">
    <name type="scientific">Entomophthora muscae</name>
    <dbReference type="NCBI Taxonomy" id="34485"/>
    <lineage>
        <taxon>Eukaryota</taxon>
        <taxon>Fungi</taxon>
        <taxon>Fungi incertae sedis</taxon>
        <taxon>Zoopagomycota</taxon>
        <taxon>Entomophthoromycotina</taxon>
        <taxon>Entomophthoromycetes</taxon>
        <taxon>Entomophthorales</taxon>
        <taxon>Entomophthoraceae</taxon>
        <taxon>Entomophthora</taxon>
    </lineage>
</organism>
<sequence>MFHKIILITFWVLELAAANANKKCHVNLGVCDKWSPCCNTSGWCGTGFQHCGSTCFQPGNYKGVRCLPDPKCKTKRYKISPSRVSPISRYTGNYTKTDFIVEGDYAVKNKAMILKMSKPNTGTTIHSTRYMHYGRVSAKIKTSRTGGVVSSFILMAKDKDEIDFEWVGNKQTETQTNWYSKGRFPIWPKTNGENYPTRNTHSRFRKYTIDWSPKRIKWFIDGKVVRTLPKTDHRYPTSPARFSFGIWDGGSGAEGTRQWAGGYVNWKAPDIKRQGYFDVQVKDIQVKCYR</sequence>
<reference evidence="1" key="1">
    <citation type="submission" date="2022-04" db="EMBL/GenBank/DDBJ databases">
        <title>Genome of the entomopathogenic fungus Entomophthora muscae.</title>
        <authorList>
            <person name="Elya C."/>
            <person name="Lovett B.R."/>
            <person name="Lee E."/>
            <person name="Macias A.M."/>
            <person name="Hajek A.E."/>
            <person name="De Bivort B.L."/>
            <person name="Kasson M.T."/>
            <person name="De Fine Licht H.H."/>
            <person name="Stajich J.E."/>
        </authorList>
    </citation>
    <scope>NUCLEOTIDE SEQUENCE</scope>
    <source>
        <strain evidence="1">Berkeley</strain>
    </source>
</reference>
<dbReference type="EMBL" id="QTSX02003553">
    <property type="protein sequence ID" value="KAJ9071037.1"/>
    <property type="molecule type" value="Genomic_DNA"/>
</dbReference>
<evidence type="ECO:0000313" key="1">
    <source>
        <dbReference type="EMBL" id="KAJ9071037.1"/>
    </source>
</evidence>
<keyword evidence="1" id="KW-0378">Hydrolase</keyword>